<dbReference type="EMBL" id="JABAIV010000003">
    <property type="protein sequence ID" value="NNG23304.1"/>
    <property type="molecule type" value="Genomic_DNA"/>
</dbReference>
<evidence type="ECO:0000256" key="2">
    <source>
        <dbReference type="SAM" id="SignalP"/>
    </source>
</evidence>
<evidence type="ECO:0000313" key="4">
    <source>
        <dbReference type="Proteomes" id="UP000533905"/>
    </source>
</evidence>
<dbReference type="PROSITE" id="PS51257">
    <property type="entry name" value="PROKAR_LIPOPROTEIN"/>
    <property type="match status" value="1"/>
</dbReference>
<feature type="region of interest" description="Disordered" evidence="1">
    <location>
        <begin position="37"/>
        <end position="83"/>
    </location>
</feature>
<accession>A0A7Y2NZP6</accession>
<protein>
    <recommendedName>
        <fullName evidence="5">CopL family metal-binding regulatory protein</fullName>
    </recommendedName>
</protein>
<gene>
    <name evidence="3" type="ORF">HGB41_09875</name>
</gene>
<organism evidence="3 4">
    <name type="scientific">Telluria aromaticivorans</name>
    <dbReference type="NCBI Taxonomy" id="2725995"/>
    <lineage>
        <taxon>Bacteria</taxon>
        <taxon>Pseudomonadati</taxon>
        <taxon>Pseudomonadota</taxon>
        <taxon>Betaproteobacteria</taxon>
        <taxon>Burkholderiales</taxon>
        <taxon>Oxalobacteraceae</taxon>
        <taxon>Telluria group</taxon>
        <taxon>Telluria</taxon>
    </lineage>
</organism>
<dbReference type="Proteomes" id="UP000533905">
    <property type="component" value="Unassembled WGS sequence"/>
</dbReference>
<keyword evidence="4" id="KW-1185">Reference proteome</keyword>
<keyword evidence="2" id="KW-0732">Signal</keyword>
<feature type="compositionally biased region" description="Basic and acidic residues" evidence="1">
    <location>
        <begin position="44"/>
        <end position="53"/>
    </location>
</feature>
<comment type="caution">
    <text evidence="3">The sequence shown here is derived from an EMBL/GenBank/DDBJ whole genome shotgun (WGS) entry which is preliminary data.</text>
</comment>
<dbReference type="RefSeq" id="WP_171083758.1">
    <property type="nucleotide sequence ID" value="NZ_JABAIV010000003.1"/>
</dbReference>
<reference evidence="3 4" key="1">
    <citation type="submission" date="2020-04" db="EMBL/GenBank/DDBJ databases">
        <title>Massilia sp. nov., a cold adapted bacteria isolated from Arctic soil.</title>
        <authorList>
            <person name="Son J."/>
            <person name="Ka J.-O."/>
        </authorList>
    </citation>
    <scope>NUCLEOTIDE SEQUENCE [LARGE SCALE GENOMIC DNA]</scope>
    <source>
        <strain evidence="3 4">ML15P13</strain>
    </source>
</reference>
<sequence>MKTLARTLLVWFVLLAIPFQGFAAAATACAHGMAPGAATPSTIPKHEGHDGHAAKPPCHQQAAQAGSQHDAGGGDAQPHQEKCGNCSACSVGAAMAPASSGPSPDCCPCSCCPCAAPARVAAIDPELPERPPRTLLA</sequence>
<proteinExistence type="predicted"/>
<name>A0A7Y2NZP6_9BURK</name>
<evidence type="ECO:0000313" key="3">
    <source>
        <dbReference type="EMBL" id="NNG23304.1"/>
    </source>
</evidence>
<feature type="chain" id="PRO_5030553824" description="CopL family metal-binding regulatory protein" evidence="2">
    <location>
        <begin position="24"/>
        <end position="137"/>
    </location>
</feature>
<feature type="signal peptide" evidence="2">
    <location>
        <begin position="1"/>
        <end position="23"/>
    </location>
</feature>
<dbReference type="AlphaFoldDB" id="A0A7Y2NZP6"/>
<evidence type="ECO:0000256" key="1">
    <source>
        <dbReference type="SAM" id="MobiDB-lite"/>
    </source>
</evidence>
<evidence type="ECO:0008006" key="5">
    <source>
        <dbReference type="Google" id="ProtNLM"/>
    </source>
</evidence>